<comment type="caution">
    <text evidence="1">The sequence shown here is derived from an EMBL/GenBank/DDBJ whole genome shotgun (WGS) entry which is preliminary data.</text>
</comment>
<dbReference type="Proteomes" id="UP001054945">
    <property type="component" value="Unassembled WGS sequence"/>
</dbReference>
<proteinExistence type="predicted"/>
<accession>A0AAV4UHT7</accession>
<protein>
    <submittedName>
        <fullName evidence="1">Uncharacterized protein</fullName>
    </submittedName>
</protein>
<keyword evidence="2" id="KW-1185">Reference proteome</keyword>
<evidence type="ECO:0000313" key="1">
    <source>
        <dbReference type="EMBL" id="GIY57338.1"/>
    </source>
</evidence>
<sequence>MNTPFVKGRDGSMVSKSSIALVPCAFEEVVNGSISSKAERKVSQISLFVHCWEGIPGRDCAKINFNSMVSKSSVALVPCALKEVVNGSISSKAREKFRRFPCLFTVGEEFRNRGEGKVLGIFTEPSPNIFSLVLMAAITTSVEKKK</sequence>
<name>A0AAV4UHT7_CAEEX</name>
<gene>
    <name evidence="1" type="ORF">CEXT_394691</name>
</gene>
<dbReference type="EMBL" id="BPLR01012890">
    <property type="protein sequence ID" value="GIY57338.1"/>
    <property type="molecule type" value="Genomic_DNA"/>
</dbReference>
<organism evidence="1 2">
    <name type="scientific">Caerostris extrusa</name>
    <name type="common">Bark spider</name>
    <name type="synonym">Caerostris bankana</name>
    <dbReference type="NCBI Taxonomy" id="172846"/>
    <lineage>
        <taxon>Eukaryota</taxon>
        <taxon>Metazoa</taxon>
        <taxon>Ecdysozoa</taxon>
        <taxon>Arthropoda</taxon>
        <taxon>Chelicerata</taxon>
        <taxon>Arachnida</taxon>
        <taxon>Araneae</taxon>
        <taxon>Araneomorphae</taxon>
        <taxon>Entelegynae</taxon>
        <taxon>Araneoidea</taxon>
        <taxon>Araneidae</taxon>
        <taxon>Caerostris</taxon>
    </lineage>
</organism>
<evidence type="ECO:0000313" key="2">
    <source>
        <dbReference type="Proteomes" id="UP001054945"/>
    </source>
</evidence>
<dbReference type="AlphaFoldDB" id="A0AAV4UHT7"/>
<reference evidence="1 2" key="1">
    <citation type="submission" date="2021-06" db="EMBL/GenBank/DDBJ databases">
        <title>Caerostris extrusa draft genome.</title>
        <authorList>
            <person name="Kono N."/>
            <person name="Arakawa K."/>
        </authorList>
    </citation>
    <scope>NUCLEOTIDE SEQUENCE [LARGE SCALE GENOMIC DNA]</scope>
</reference>